<dbReference type="GO" id="GO:0005886">
    <property type="term" value="C:plasma membrane"/>
    <property type="evidence" value="ECO:0007669"/>
    <property type="project" value="UniProtKB-SubCell"/>
</dbReference>
<keyword evidence="22" id="KW-1185">Reference proteome</keyword>
<keyword evidence="6" id="KW-0997">Cell inner membrane</keyword>
<feature type="coiled-coil region" evidence="16">
    <location>
        <begin position="332"/>
        <end position="412"/>
    </location>
</feature>
<keyword evidence="12 17" id="KW-1133">Transmembrane helix</keyword>
<evidence type="ECO:0000256" key="6">
    <source>
        <dbReference type="ARBA" id="ARBA00022519"/>
    </source>
</evidence>
<evidence type="ECO:0000256" key="12">
    <source>
        <dbReference type="ARBA" id="ARBA00022989"/>
    </source>
</evidence>
<keyword evidence="13 17" id="KW-0472">Membrane</keyword>
<dbReference type="GO" id="GO:0004713">
    <property type="term" value="F:protein tyrosine kinase activity"/>
    <property type="evidence" value="ECO:0007669"/>
    <property type="project" value="TreeGrafter"/>
</dbReference>
<evidence type="ECO:0000256" key="11">
    <source>
        <dbReference type="ARBA" id="ARBA00022840"/>
    </source>
</evidence>
<keyword evidence="10" id="KW-0418">Kinase</keyword>
<dbReference type="Pfam" id="PF13807">
    <property type="entry name" value="GNVR"/>
    <property type="match status" value="1"/>
</dbReference>
<feature type="domain" description="AAA" evidence="19">
    <location>
        <begin position="537"/>
        <end position="660"/>
    </location>
</feature>
<evidence type="ECO:0000256" key="14">
    <source>
        <dbReference type="ARBA" id="ARBA00023137"/>
    </source>
</evidence>
<keyword evidence="9" id="KW-0547">Nucleotide-binding</keyword>
<evidence type="ECO:0000256" key="8">
    <source>
        <dbReference type="ARBA" id="ARBA00022692"/>
    </source>
</evidence>
<dbReference type="Proteomes" id="UP000199382">
    <property type="component" value="Unassembled WGS sequence"/>
</dbReference>
<evidence type="ECO:0000313" key="21">
    <source>
        <dbReference type="EMBL" id="SDL16057.1"/>
    </source>
</evidence>
<evidence type="ECO:0000256" key="17">
    <source>
        <dbReference type="SAM" id="Phobius"/>
    </source>
</evidence>
<evidence type="ECO:0000256" key="2">
    <source>
        <dbReference type="ARBA" id="ARBA00007316"/>
    </source>
</evidence>
<evidence type="ECO:0000259" key="18">
    <source>
        <dbReference type="Pfam" id="PF02706"/>
    </source>
</evidence>
<comment type="subcellular location">
    <subcellularLocation>
        <location evidence="1">Cell inner membrane</location>
        <topology evidence="1">Multi-pass membrane protein</topology>
    </subcellularLocation>
</comment>
<dbReference type="Gene3D" id="3.40.50.300">
    <property type="entry name" value="P-loop containing nucleotide triphosphate hydrolases"/>
    <property type="match status" value="1"/>
</dbReference>
<evidence type="ECO:0000259" key="20">
    <source>
        <dbReference type="Pfam" id="PF13807"/>
    </source>
</evidence>
<evidence type="ECO:0000256" key="9">
    <source>
        <dbReference type="ARBA" id="ARBA00022741"/>
    </source>
</evidence>
<protein>
    <recommendedName>
        <fullName evidence="4">non-specific protein-tyrosine kinase</fullName>
        <ecNumber evidence="4">2.7.10.2</ecNumber>
    </recommendedName>
</protein>
<comment type="similarity">
    <text evidence="3">Belongs to the etk/wzc family.</text>
</comment>
<feature type="coiled-coil region" evidence="16">
    <location>
        <begin position="209"/>
        <end position="243"/>
    </location>
</feature>
<dbReference type="SUPFAM" id="SSF52540">
    <property type="entry name" value="P-loop containing nucleoside triphosphate hydrolases"/>
    <property type="match status" value="1"/>
</dbReference>
<dbReference type="Pfam" id="PF02706">
    <property type="entry name" value="Wzz"/>
    <property type="match status" value="1"/>
</dbReference>
<evidence type="ECO:0000259" key="19">
    <source>
        <dbReference type="Pfam" id="PF13614"/>
    </source>
</evidence>
<evidence type="ECO:0000256" key="13">
    <source>
        <dbReference type="ARBA" id="ARBA00023136"/>
    </source>
</evidence>
<keyword evidence="16" id="KW-0175">Coiled coil</keyword>
<proteinExistence type="inferred from homology"/>
<keyword evidence="14" id="KW-0829">Tyrosine-protein kinase</keyword>
<feature type="transmembrane region" description="Helical" evidence="17">
    <location>
        <begin position="42"/>
        <end position="63"/>
    </location>
</feature>
<keyword evidence="8 17" id="KW-0812">Transmembrane</keyword>
<dbReference type="RefSeq" id="WP_170844709.1">
    <property type="nucleotide sequence ID" value="NZ_FNEK01000070.1"/>
</dbReference>
<organism evidence="21 22">
    <name type="scientific">Aliiruegeria lutimaris</name>
    <dbReference type="NCBI Taxonomy" id="571298"/>
    <lineage>
        <taxon>Bacteria</taxon>
        <taxon>Pseudomonadati</taxon>
        <taxon>Pseudomonadota</taxon>
        <taxon>Alphaproteobacteria</taxon>
        <taxon>Rhodobacterales</taxon>
        <taxon>Roseobacteraceae</taxon>
        <taxon>Aliiruegeria</taxon>
    </lineage>
</organism>
<dbReference type="EMBL" id="FNEK01000070">
    <property type="protein sequence ID" value="SDL16057.1"/>
    <property type="molecule type" value="Genomic_DNA"/>
</dbReference>
<dbReference type="InterPro" id="IPR050445">
    <property type="entry name" value="Bact_polysacc_biosynth/exp"/>
</dbReference>
<keyword evidence="5" id="KW-1003">Cell membrane</keyword>
<name>A0A1G9HSU4_9RHOB</name>
<dbReference type="InterPro" id="IPR003856">
    <property type="entry name" value="LPS_length_determ_N"/>
</dbReference>
<dbReference type="InterPro" id="IPR027417">
    <property type="entry name" value="P-loop_NTPase"/>
</dbReference>
<dbReference type="CDD" id="cd05387">
    <property type="entry name" value="BY-kinase"/>
    <property type="match status" value="1"/>
</dbReference>
<dbReference type="AlphaFoldDB" id="A0A1G9HSU4"/>
<keyword evidence="7" id="KW-0808">Transferase</keyword>
<dbReference type="InterPro" id="IPR025669">
    <property type="entry name" value="AAA_dom"/>
</dbReference>
<dbReference type="PANTHER" id="PTHR32309">
    <property type="entry name" value="TYROSINE-PROTEIN KINASE"/>
    <property type="match status" value="1"/>
</dbReference>
<evidence type="ECO:0000256" key="10">
    <source>
        <dbReference type="ARBA" id="ARBA00022777"/>
    </source>
</evidence>
<feature type="domain" description="Tyrosine-protein kinase G-rich" evidence="20">
    <location>
        <begin position="387"/>
        <end position="467"/>
    </location>
</feature>
<evidence type="ECO:0000256" key="3">
    <source>
        <dbReference type="ARBA" id="ARBA00008883"/>
    </source>
</evidence>
<dbReference type="STRING" id="571298.SAMN04488026_107015"/>
<evidence type="ECO:0000256" key="1">
    <source>
        <dbReference type="ARBA" id="ARBA00004429"/>
    </source>
</evidence>
<evidence type="ECO:0000256" key="16">
    <source>
        <dbReference type="SAM" id="Coils"/>
    </source>
</evidence>
<comment type="catalytic activity">
    <reaction evidence="15">
        <text>L-tyrosyl-[protein] + ATP = O-phospho-L-tyrosyl-[protein] + ADP + H(+)</text>
        <dbReference type="Rhea" id="RHEA:10596"/>
        <dbReference type="Rhea" id="RHEA-COMP:10136"/>
        <dbReference type="Rhea" id="RHEA-COMP:20101"/>
        <dbReference type="ChEBI" id="CHEBI:15378"/>
        <dbReference type="ChEBI" id="CHEBI:30616"/>
        <dbReference type="ChEBI" id="CHEBI:46858"/>
        <dbReference type="ChEBI" id="CHEBI:61978"/>
        <dbReference type="ChEBI" id="CHEBI:456216"/>
        <dbReference type="EC" id="2.7.10.2"/>
    </reaction>
</comment>
<keyword evidence="11" id="KW-0067">ATP-binding</keyword>
<evidence type="ECO:0000256" key="15">
    <source>
        <dbReference type="ARBA" id="ARBA00051245"/>
    </source>
</evidence>
<dbReference type="EC" id="2.7.10.2" evidence="4"/>
<evidence type="ECO:0000256" key="4">
    <source>
        <dbReference type="ARBA" id="ARBA00011903"/>
    </source>
</evidence>
<evidence type="ECO:0000313" key="22">
    <source>
        <dbReference type="Proteomes" id="UP000199382"/>
    </source>
</evidence>
<evidence type="ECO:0000256" key="7">
    <source>
        <dbReference type="ARBA" id="ARBA00022679"/>
    </source>
</evidence>
<dbReference type="InterPro" id="IPR005702">
    <property type="entry name" value="Wzc-like_C"/>
</dbReference>
<accession>A0A1G9HSU4</accession>
<dbReference type="PANTHER" id="PTHR32309:SF13">
    <property type="entry name" value="FERRIC ENTEROBACTIN TRANSPORT PROTEIN FEPE"/>
    <property type="match status" value="1"/>
</dbReference>
<dbReference type="InterPro" id="IPR032807">
    <property type="entry name" value="GNVR"/>
</dbReference>
<reference evidence="21 22" key="1">
    <citation type="submission" date="2016-10" db="EMBL/GenBank/DDBJ databases">
        <authorList>
            <person name="de Groot N.N."/>
        </authorList>
    </citation>
    <scope>NUCLEOTIDE SEQUENCE [LARGE SCALE GENOMIC DNA]</scope>
    <source>
        <strain evidence="21 22">DSM 25294</strain>
    </source>
</reference>
<feature type="domain" description="Polysaccharide chain length determinant N-terminal" evidence="18">
    <location>
        <begin position="27"/>
        <end position="118"/>
    </location>
</feature>
<comment type="similarity">
    <text evidence="2">Belongs to the CpsD/CapB family.</text>
</comment>
<dbReference type="Pfam" id="PF13614">
    <property type="entry name" value="AAA_31"/>
    <property type="match status" value="1"/>
</dbReference>
<evidence type="ECO:0000256" key="5">
    <source>
        <dbReference type="ARBA" id="ARBA00022475"/>
    </source>
</evidence>
<gene>
    <name evidence="21" type="ORF">SAMN04488026_107015</name>
</gene>
<sequence>MNSRIMPSDLNSFARARRTPQPQDADAVDLRGLWRTIWRRRWLVIGFGMGFAILTYFAINFLVTPKYTALAKVMLDPRKAQIITNEEVVRDLDLSEEVVNGEAAVLRSNVLIQEVIETIGIERFEPMTPKTFEWVADVAAEGDPDALAYAREQQMQAVVYVIRKNLSIYREGDSYVIGIRTENPDRFLSAEIANTIADTYIGGQISGRVDKARRATSWLEARVDELRKEVEAAEIAVAEYRARSLLADGSTLETVTDQIGQLAGQLVAARADLATAEASHERLVSVASEGGFAAVARIVTSPLIEQLNAERIDLVRQDDNWAERYDANHVERVRLRAKLARIEADIEAEVQKIMEISANEFEIAQIRENTLQSGISELEERIQSITQNSLGLRQLEREAQAARSNYEMLLSRLTETRTQEQLQEPDAKLIERAVVPATPSKPRPKLLAIMAGILGGAAGLAVIFVLEMTTQTYRTGRDIESETGLPVLANLPLHPHAKSGLMEATRALRDAPYTLYAERIRHLRTALLMRDGEDMSRAIVMLSNAPGEGKTTTALALAQMSVMAGKSVIVVDGDLRRATMQKSFNWDIENDLADVLRGDCQLYEAVYTDPDFGFDFLVAKGTHPDVADRLSVRKLAPIIDELKLFYDVVIVDAPALLAVSDALVLAQVVDTRLLLVGWDSTPRRAVATGLAALNEMRLDLAGVAFSKVDPSRSSEPNIEGYSYDA</sequence>
<feature type="transmembrane region" description="Helical" evidence="17">
    <location>
        <begin position="446"/>
        <end position="466"/>
    </location>
</feature>